<protein>
    <submittedName>
        <fullName evidence="2">Uncharacterized protein</fullName>
    </submittedName>
</protein>
<dbReference type="Proteomes" id="UP001175226">
    <property type="component" value="Unassembled WGS sequence"/>
</dbReference>
<gene>
    <name evidence="2" type="ORF">EV421DRAFT_1857193</name>
</gene>
<sequence>RVLCAEDLALPAGFATPAAVQQVLSSQQAKVASSVSPSSVQQSRVAKTRRNRDSIQRTQCSEPTSPYV</sequence>
<comment type="caution">
    <text evidence="2">The sequence shown here is derived from an EMBL/GenBank/DDBJ whole genome shotgun (WGS) entry which is preliminary data.</text>
</comment>
<accession>A0AA39IVW8</accession>
<dbReference type="EMBL" id="JAUEPT010000136">
    <property type="protein sequence ID" value="KAK0430706.1"/>
    <property type="molecule type" value="Genomic_DNA"/>
</dbReference>
<proteinExistence type="predicted"/>
<organism evidence="2 3">
    <name type="scientific">Armillaria borealis</name>
    <dbReference type="NCBI Taxonomy" id="47425"/>
    <lineage>
        <taxon>Eukaryota</taxon>
        <taxon>Fungi</taxon>
        <taxon>Dikarya</taxon>
        <taxon>Basidiomycota</taxon>
        <taxon>Agaricomycotina</taxon>
        <taxon>Agaricomycetes</taxon>
        <taxon>Agaricomycetidae</taxon>
        <taxon>Agaricales</taxon>
        <taxon>Marasmiineae</taxon>
        <taxon>Physalacriaceae</taxon>
        <taxon>Armillaria</taxon>
    </lineage>
</organism>
<evidence type="ECO:0000313" key="2">
    <source>
        <dbReference type="EMBL" id="KAK0430706.1"/>
    </source>
</evidence>
<feature type="non-terminal residue" evidence="2">
    <location>
        <position position="1"/>
    </location>
</feature>
<name>A0AA39IVW8_9AGAR</name>
<evidence type="ECO:0000313" key="3">
    <source>
        <dbReference type="Proteomes" id="UP001175226"/>
    </source>
</evidence>
<evidence type="ECO:0000256" key="1">
    <source>
        <dbReference type="SAM" id="MobiDB-lite"/>
    </source>
</evidence>
<feature type="compositionally biased region" description="Polar residues" evidence="1">
    <location>
        <begin position="56"/>
        <end position="68"/>
    </location>
</feature>
<reference evidence="2" key="1">
    <citation type="submission" date="2023-06" db="EMBL/GenBank/DDBJ databases">
        <authorList>
            <consortium name="Lawrence Berkeley National Laboratory"/>
            <person name="Ahrendt S."/>
            <person name="Sahu N."/>
            <person name="Indic B."/>
            <person name="Wong-Bajracharya J."/>
            <person name="Merenyi Z."/>
            <person name="Ke H.-M."/>
            <person name="Monk M."/>
            <person name="Kocsube S."/>
            <person name="Drula E."/>
            <person name="Lipzen A."/>
            <person name="Balint B."/>
            <person name="Henrissat B."/>
            <person name="Andreopoulos B."/>
            <person name="Martin F.M."/>
            <person name="Harder C.B."/>
            <person name="Rigling D."/>
            <person name="Ford K.L."/>
            <person name="Foster G.D."/>
            <person name="Pangilinan J."/>
            <person name="Papanicolaou A."/>
            <person name="Barry K."/>
            <person name="LaButti K."/>
            <person name="Viragh M."/>
            <person name="Koriabine M."/>
            <person name="Yan M."/>
            <person name="Riley R."/>
            <person name="Champramary S."/>
            <person name="Plett K.L."/>
            <person name="Tsai I.J."/>
            <person name="Slot J."/>
            <person name="Sipos G."/>
            <person name="Plett J."/>
            <person name="Nagy L.G."/>
            <person name="Grigoriev I.V."/>
        </authorList>
    </citation>
    <scope>NUCLEOTIDE SEQUENCE</scope>
    <source>
        <strain evidence="2">FPL87.14</strain>
    </source>
</reference>
<feature type="region of interest" description="Disordered" evidence="1">
    <location>
        <begin position="34"/>
        <end position="68"/>
    </location>
</feature>
<feature type="compositionally biased region" description="Low complexity" evidence="1">
    <location>
        <begin position="34"/>
        <end position="45"/>
    </location>
</feature>
<dbReference type="AlphaFoldDB" id="A0AA39IVW8"/>
<keyword evidence="3" id="KW-1185">Reference proteome</keyword>
<feature type="non-terminal residue" evidence="2">
    <location>
        <position position="68"/>
    </location>
</feature>